<dbReference type="PANTHER" id="PTHR21600:SF87">
    <property type="entry name" value="RNA PSEUDOURIDYLATE SYNTHASE DOMAIN-CONTAINING PROTEIN 1"/>
    <property type="match status" value="1"/>
</dbReference>
<evidence type="ECO:0000256" key="3">
    <source>
        <dbReference type="PIRSR" id="PIRSR606225-1"/>
    </source>
</evidence>
<dbReference type="Proteomes" id="UP000698173">
    <property type="component" value="Unassembled WGS sequence"/>
</dbReference>
<comment type="catalytic activity">
    <reaction evidence="1 4">
        <text>a uridine in RNA = a pseudouridine in RNA</text>
        <dbReference type="Rhea" id="RHEA:48348"/>
        <dbReference type="Rhea" id="RHEA-COMP:12068"/>
        <dbReference type="Rhea" id="RHEA-COMP:12069"/>
        <dbReference type="ChEBI" id="CHEBI:65314"/>
        <dbReference type="ChEBI" id="CHEBI:65315"/>
    </reaction>
</comment>
<evidence type="ECO:0000256" key="2">
    <source>
        <dbReference type="ARBA" id="ARBA00010876"/>
    </source>
</evidence>
<dbReference type="SUPFAM" id="SSF55120">
    <property type="entry name" value="Pseudouridine synthase"/>
    <property type="match status" value="1"/>
</dbReference>
<accession>A0A921KDJ6</accession>
<dbReference type="PANTHER" id="PTHR21600">
    <property type="entry name" value="MITOCHONDRIAL RNA PSEUDOURIDINE SYNTHASE"/>
    <property type="match status" value="1"/>
</dbReference>
<protein>
    <recommendedName>
        <fullName evidence="4">Pseudouridine synthase</fullName>
        <ecNumber evidence="4">5.4.99.-</ecNumber>
    </recommendedName>
</protein>
<evidence type="ECO:0000313" key="6">
    <source>
        <dbReference type="EMBL" id="HJF32740.1"/>
    </source>
</evidence>
<reference evidence="6" key="2">
    <citation type="submission" date="2021-09" db="EMBL/GenBank/DDBJ databases">
        <authorList>
            <person name="Gilroy R."/>
        </authorList>
    </citation>
    <scope>NUCLEOTIDE SEQUENCE</scope>
    <source>
        <strain evidence="6">CHK171-7178</strain>
    </source>
</reference>
<dbReference type="InterPro" id="IPR006225">
    <property type="entry name" value="PsdUridine_synth_RluC/D"/>
</dbReference>
<feature type="active site" evidence="3">
    <location>
        <position position="133"/>
    </location>
</feature>
<dbReference type="EMBL" id="DYWT01000212">
    <property type="protein sequence ID" value="HJF32740.1"/>
    <property type="molecule type" value="Genomic_DNA"/>
</dbReference>
<dbReference type="NCBIfam" id="TIGR00005">
    <property type="entry name" value="rluA_subfam"/>
    <property type="match status" value="1"/>
</dbReference>
<dbReference type="PROSITE" id="PS01129">
    <property type="entry name" value="PSI_RLU"/>
    <property type="match status" value="1"/>
</dbReference>
<dbReference type="GO" id="GO:0003723">
    <property type="term" value="F:RNA binding"/>
    <property type="evidence" value="ECO:0007669"/>
    <property type="project" value="InterPro"/>
</dbReference>
<dbReference type="InterPro" id="IPR020103">
    <property type="entry name" value="PsdUridine_synth_cat_dom_sf"/>
</dbReference>
<dbReference type="Gene3D" id="3.30.2350.10">
    <property type="entry name" value="Pseudouridine synthase"/>
    <property type="match status" value="1"/>
</dbReference>
<dbReference type="CDD" id="cd02869">
    <property type="entry name" value="PseudoU_synth_RluA_like"/>
    <property type="match status" value="1"/>
</dbReference>
<name>A0A921KDJ6_SPOPS</name>
<dbReference type="Pfam" id="PF00849">
    <property type="entry name" value="PseudoU_synth_2"/>
    <property type="match status" value="1"/>
</dbReference>
<dbReference type="GO" id="GO:0009982">
    <property type="term" value="F:pseudouridine synthase activity"/>
    <property type="evidence" value="ECO:0007669"/>
    <property type="project" value="InterPro"/>
</dbReference>
<dbReference type="EC" id="5.4.99.-" evidence="4"/>
<dbReference type="InterPro" id="IPR006224">
    <property type="entry name" value="PsdUridine_synth_RluA-like_CS"/>
</dbReference>
<proteinExistence type="inferred from homology"/>
<evidence type="ECO:0000256" key="1">
    <source>
        <dbReference type="ARBA" id="ARBA00000073"/>
    </source>
</evidence>
<dbReference type="InterPro" id="IPR006145">
    <property type="entry name" value="PsdUridine_synth_RsuA/RluA"/>
</dbReference>
<dbReference type="GO" id="GO:0140098">
    <property type="term" value="F:catalytic activity, acting on RNA"/>
    <property type="evidence" value="ECO:0007669"/>
    <property type="project" value="UniProtKB-ARBA"/>
</dbReference>
<dbReference type="InterPro" id="IPR050188">
    <property type="entry name" value="RluA_PseudoU_synthase"/>
</dbReference>
<evidence type="ECO:0000259" key="5">
    <source>
        <dbReference type="Pfam" id="PF00849"/>
    </source>
</evidence>
<keyword evidence="4" id="KW-0413">Isomerase</keyword>
<gene>
    <name evidence="6" type="ORF">K8V56_13330</name>
</gene>
<comment type="caution">
    <text evidence="6">The sequence shown here is derived from an EMBL/GenBank/DDBJ whole genome shotgun (WGS) entry which is preliminary data.</text>
</comment>
<comment type="similarity">
    <text evidence="2 4">Belongs to the pseudouridine synthase RluA family.</text>
</comment>
<organism evidence="6 7">
    <name type="scientific">Sporosarcina psychrophila</name>
    <name type="common">Bacillus psychrophilus</name>
    <dbReference type="NCBI Taxonomy" id="1476"/>
    <lineage>
        <taxon>Bacteria</taxon>
        <taxon>Bacillati</taxon>
        <taxon>Bacillota</taxon>
        <taxon>Bacilli</taxon>
        <taxon>Bacillales</taxon>
        <taxon>Caryophanaceae</taxon>
        <taxon>Sporosarcina</taxon>
    </lineage>
</organism>
<sequence>MALFHYKTQEDNMTVEYLLKDKWQGGKKTVHLMRMAKSVLGADGEPIDDWRLPLAKGTELVFTFPDAASTYIADEHTDIPVIFEDEHILAVVKSAGLTTHPDGPKETGTLMNAVMAYVQKNGGDYAEHVHRLDKGTSGVVLVAKHPIAKALFDRMIENNDISRKYTAEVDGYLKRPKGSIRLPIGKDRHHPAKRLVSMSGQAAVTNFRLIERKEETSIVEADLETGRTHQIRVHLAHLGHPVTGDTLYDGSETEDGNYRLTATAISFIHPFTDEQTLIEMTTI</sequence>
<evidence type="ECO:0000256" key="4">
    <source>
        <dbReference type="RuleBase" id="RU362028"/>
    </source>
</evidence>
<evidence type="ECO:0000313" key="7">
    <source>
        <dbReference type="Proteomes" id="UP000698173"/>
    </source>
</evidence>
<feature type="domain" description="Pseudouridine synthase RsuA/RluA-like" evidence="5">
    <location>
        <begin position="87"/>
        <end position="237"/>
    </location>
</feature>
<dbReference type="GO" id="GO:0000455">
    <property type="term" value="P:enzyme-directed rRNA pseudouridine synthesis"/>
    <property type="evidence" value="ECO:0007669"/>
    <property type="project" value="TreeGrafter"/>
</dbReference>
<reference evidence="6" key="1">
    <citation type="journal article" date="2021" name="PeerJ">
        <title>Extensive microbial diversity within the chicken gut microbiome revealed by metagenomics and culture.</title>
        <authorList>
            <person name="Gilroy R."/>
            <person name="Ravi A."/>
            <person name="Getino M."/>
            <person name="Pursley I."/>
            <person name="Horton D.L."/>
            <person name="Alikhan N.F."/>
            <person name="Baker D."/>
            <person name="Gharbi K."/>
            <person name="Hall N."/>
            <person name="Watson M."/>
            <person name="Adriaenssens E.M."/>
            <person name="Foster-Nyarko E."/>
            <person name="Jarju S."/>
            <person name="Secka A."/>
            <person name="Antonio M."/>
            <person name="Oren A."/>
            <person name="Chaudhuri R.R."/>
            <person name="La Ragione R."/>
            <person name="Hildebrand F."/>
            <person name="Pallen M.J."/>
        </authorList>
    </citation>
    <scope>NUCLEOTIDE SEQUENCE</scope>
    <source>
        <strain evidence="6">CHK171-7178</strain>
    </source>
</reference>
<dbReference type="AlphaFoldDB" id="A0A921KDJ6"/>
<comment type="function">
    <text evidence="4">Responsible for synthesis of pseudouridine from uracil.</text>
</comment>